<comment type="subcellular location">
    <subcellularLocation>
        <location evidence="2">Cytoplasm</location>
    </subcellularLocation>
</comment>
<keyword evidence="2" id="KW-0810">Translation regulation</keyword>
<dbReference type="GO" id="GO:0090071">
    <property type="term" value="P:negative regulation of ribosome biogenesis"/>
    <property type="evidence" value="ECO:0007669"/>
    <property type="project" value="UniProtKB-UniRule"/>
</dbReference>
<evidence type="ECO:0000256" key="2">
    <source>
        <dbReference type="HAMAP-Rule" id="MF_01477"/>
    </source>
</evidence>
<dbReference type="InterPro" id="IPR043519">
    <property type="entry name" value="NT_sf"/>
</dbReference>
<dbReference type="GO" id="GO:0017148">
    <property type="term" value="P:negative regulation of translation"/>
    <property type="evidence" value="ECO:0007669"/>
    <property type="project" value="UniProtKB-UniRule"/>
</dbReference>
<dbReference type="Pfam" id="PF02410">
    <property type="entry name" value="RsfS"/>
    <property type="match status" value="1"/>
</dbReference>
<dbReference type="AlphaFoldDB" id="A0AAV3WAG4"/>
<dbReference type="Proteomes" id="UP000321274">
    <property type="component" value="Unassembled WGS sequence"/>
</dbReference>
<evidence type="ECO:0000256" key="1">
    <source>
        <dbReference type="ARBA" id="ARBA00010574"/>
    </source>
</evidence>
<dbReference type="GO" id="GO:0005737">
    <property type="term" value="C:cytoplasm"/>
    <property type="evidence" value="ECO:0007669"/>
    <property type="project" value="UniProtKB-SubCell"/>
</dbReference>
<dbReference type="HAMAP" id="MF_01477">
    <property type="entry name" value="Iojap_RsfS"/>
    <property type="match status" value="1"/>
</dbReference>
<comment type="similarity">
    <text evidence="1 2">Belongs to the Iojap/RsfS family.</text>
</comment>
<comment type="subunit">
    <text evidence="2">Interacts with ribosomal protein uL14 (rplN).</text>
</comment>
<gene>
    <name evidence="2 3" type="primary">rsfS</name>
    <name evidence="3" type="ORF">AJO04nite_01500</name>
</gene>
<name>A0AAV3WAG4_ACIJO</name>
<dbReference type="PANTHER" id="PTHR21043:SF0">
    <property type="entry name" value="MITOCHONDRIAL ASSEMBLY OF RIBOSOMAL LARGE SUBUNIT PROTEIN 1"/>
    <property type="match status" value="1"/>
</dbReference>
<evidence type="ECO:0000313" key="3">
    <source>
        <dbReference type="EMBL" id="GEK42892.1"/>
    </source>
</evidence>
<proteinExistence type="inferred from homology"/>
<evidence type="ECO:0000313" key="4">
    <source>
        <dbReference type="Proteomes" id="UP000321274"/>
    </source>
</evidence>
<protein>
    <recommendedName>
        <fullName evidence="2">Ribosomal silencing factor RsfS</fullName>
    </recommendedName>
</protein>
<dbReference type="InterPro" id="IPR004394">
    <property type="entry name" value="Iojap/RsfS/C7orf30"/>
</dbReference>
<keyword evidence="2" id="KW-0963">Cytoplasm</keyword>
<keyword evidence="2" id="KW-0678">Repressor</keyword>
<sequence>MNTQAADVQACLKVVHEALEDVKAKDILAIDVSLISNVADAIVIASGTSTRHIKALADNVAEEARKAGFRPLGVEGERDAEWILIDLGFVVVHVMLPTARRFYDLESLWRAAPEETVA</sequence>
<organism evidence="3 4">
    <name type="scientific">Acinetobacter johnsonii</name>
    <dbReference type="NCBI Taxonomy" id="40214"/>
    <lineage>
        <taxon>Bacteria</taxon>
        <taxon>Pseudomonadati</taxon>
        <taxon>Pseudomonadota</taxon>
        <taxon>Gammaproteobacteria</taxon>
        <taxon>Moraxellales</taxon>
        <taxon>Moraxellaceae</taxon>
        <taxon>Acinetobacter</taxon>
    </lineage>
</organism>
<comment type="function">
    <text evidence="2">Functions as a ribosomal silencing factor. Interacts with ribosomal protein uL14 (rplN), blocking formation of intersubunit bridge B8. Prevents association of the 30S and 50S ribosomal subunits and the formation of functional ribosomes, thus repressing translation.</text>
</comment>
<dbReference type="GO" id="GO:0043023">
    <property type="term" value="F:ribosomal large subunit binding"/>
    <property type="evidence" value="ECO:0007669"/>
    <property type="project" value="TreeGrafter"/>
</dbReference>
<reference evidence="3 4" key="1">
    <citation type="submission" date="2019-07" db="EMBL/GenBank/DDBJ databases">
        <title>Whole genome shotgun sequence of Acinetobacter johnsonii NBRC 102197.</title>
        <authorList>
            <person name="Hosoyama A."/>
            <person name="Uohara A."/>
            <person name="Ohji S."/>
            <person name="Ichikawa N."/>
        </authorList>
    </citation>
    <scope>NUCLEOTIDE SEQUENCE [LARGE SCALE GENOMIC DNA]</scope>
    <source>
        <strain evidence="3 4">NBRC 102197</strain>
    </source>
</reference>
<dbReference type="EMBL" id="BJUJ01000002">
    <property type="protein sequence ID" value="GEK42892.1"/>
    <property type="molecule type" value="Genomic_DNA"/>
</dbReference>
<comment type="caution">
    <text evidence="3">The sequence shown here is derived from an EMBL/GenBank/DDBJ whole genome shotgun (WGS) entry which is preliminary data.</text>
</comment>
<dbReference type="SUPFAM" id="SSF81301">
    <property type="entry name" value="Nucleotidyltransferase"/>
    <property type="match status" value="1"/>
</dbReference>
<dbReference type="PANTHER" id="PTHR21043">
    <property type="entry name" value="IOJAP SUPERFAMILY ORTHOLOG"/>
    <property type="match status" value="1"/>
</dbReference>
<dbReference type="GO" id="GO:0042256">
    <property type="term" value="P:cytosolic ribosome assembly"/>
    <property type="evidence" value="ECO:0007669"/>
    <property type="project" value="UniProtKB-UniRule"/>
</dbReference>
<accession>A0AAV3WAG4</accession>
<dbReference type="NCBIfam" id="TIGR00090">
    <property type="entry name" value="rsfS_iojap_ybeB"/>
    <property type="match status" value="1"/>
</dbReference>
<dbReference type="Gene3D" id="3.30.460.10">
    <property type="entry name" value="Beta Polymerase, domain 2"/>
    <property type="match status" value="1"/>
</dbReference>